<gene>
    <name evidence="2" type="ORF">BDY17DRAFT_183392</name>
</gene>
<dbReference type="Proteomes" id="UP000799767">
    <property type="component" value="Unassembled WGS sequence"/>
</dbReference>
<feature type="region of interest" description="Disordered" evidence="1">
    <location>
        <begin position="168"/>
        <end position="213"/>
    </location>
</feature>
<keyword evidence="3" id="KW-1185">Reference proteome</keyword>
<sequence>MPRNHPLPFSSDDSTDAIALRAAISTLQFQRRKAQEDIKTLDGIRRRALEDPDFFKSELVAGRLKEEKLSLGDLRALLDSNSDDDEDDGDGEDNEQQDDDGRGEKQAPFDRIPGPQNVVRMPHINWEKYHIVGEALDRMHDVQRKWPGTTFAYGQPRGREFAVMAPYNPWQDPLAPQTGTKRDSGIASGAARQGSISEHPMSTRKGSKQQQHR</sequence>
<name>A0A6A6PMU5_9PEZI</name>
<feature type="region of interest" description="Disordered" evidence="1">
    <location>
        <begin position="75"/>
        <end position="119"/>
    </location>
</feature>
<feature type="compositionally biased region" description="Acidic residues" evidence="1">
    <location>
        <begin position="81"/>
        <end position="98"/>
    </location>
</feature>
<evidence type="ECO:0000313" key="2">
    <source>
        <dbReference type="EMBL" id="KAF2481146.1"/>
    </source>
</evidence>
<dbReference type="AlphaFoldDB" id="A0A6A6PMU5"/>
<evidence type="ECO:0000313" key="3">
    <source>
        <dbReference type="Proteomes" id="UP000799767"/>
    </source>
</evidence>
<reference evidence="2" key="1">
    <citation type="journal article" date="2020" name="Stud. Mycol.">
        <title>101 Dothideomycetes genomes: a test case for predicting lifestyles and emergence of pathogens.</title>
        <authorList>
            <person name="Haridas S."/>
            <person name="Albert R."/>
            <person name="Binder M."/>
            <person name="Bloem J."/>
            <person name="Labutti K."/>
            <person name="Salamov A."/>
            <person name="Andreopoulos B."/>
            <person name="Baker S."/>
            <person name="Barry K."/>
            <person name="Bills G."/>
            <person name="Bluhm B."/>
            <person name="Cannon C."/>
            <person name="Castanera R."/>
            <person name="Culley D."/>
            <person name="Daum C."/>
            <person name="Ezra D."/>
            <person name="Gonzalez J."/>
            <person name="Henrissat B."/>
            <person name="Kuo A."/>
            <person name="Liang C."/>
            <person name="Lipzen A."/>
            <person name="Lutzoni F."/>
            <person name="Magnuson J."/>
            <person name="Mondo S."/>
            <person name="Nolan M."/>
            <person name="Ohm R."/>
            <person name="Pangilinan J."/>
            <person name="Park H.-J."/>
            <person name="Ramirez L."/>
            <person name="Alfaro M."/>
            <person name="Sun H."/>
            <person name="Tritt A."/>
            <person name="Yoshinaga Y."/>
            <person name="Zwiers L.-H."/>
            <person name="Turgeon B."/>
            <person name="Goodwin S."/>
            <person name="Spatafora J."/>
            <person name="Crous P."/>
            <person name="Grigoriev I."/>
        </authorList>
    </citation>
    <scope>NUCLEOTIDE SEQUENCE</scope>
    <source>
        <strain evidence="2">CBS 113389</strain>
    </source>
</reference>
<protein>
    <submittedName>
        <fullName evidence="2">Uncharacterized protein</fullName>
    </submittedName>
</protein>
<dbReference type="OrthoDB" id="20473at2759"/>
<dbReference type="GeneID" id="54470935"/>
<dbReference type="EMBL" id="MU001638">
    <property type="protein sequence ID" value="KAF2481146.1"/>
    <property type="molecule type" value="Genomic_DNA"/>
</dbReference>
<proteinExistence type="predicted"/>
<feature type="compositionally biased region" description="Basic and acidic residues" evidence="1">
    <location>
        <begin position="99"/>
        <end position="108"/>
    </location>
</feature>
<accession>A0A6A6PMU5</accession>
<dbReference type="RefSeq" id="XP_033587716.1">
    <property type="nucleotide sequence ID" value="XM_033729933.1"/>
</dbReference>
<organism evidence="2 3">
    <name type="scientific">Neohortaea acidophila</name>
    <dbReference type="NCBI Taxonomy" id="245834"/>
    <lineage>
        <taxon>Eukaryota</taxon>
        <taxon>Fungi</taxon>
        <taxon>Dikarya</taxon>
        <taxon>Ascomycota</taxon>
        <taxon>Pezizomycotina</taxon>
        <taxon>Dothideomycetes</taxon>
        <taxon>Dothideomycetidae</taxon>
        <taxon>Mycosphaerellales</taxon>
        <taxon>Teratosphaeriaceae</taxon>
        <taxon>Neohortaea</taxon>
    </lineage>
</organism>
<evidence type="ECO:0000256" key="1">
    <source>
        <dbReference type="SAM" id="MobiDB-lite"/>
    </source>
</evidence>